<evidence type="ECO:0000313" key="8">
    <source>
        <dbReference type="EMBL" id="CDS01665.1"/>
    </source>
</evidence>
<protein>
    <recommendedName>
        <fullName evidence="7">BHLH domain-containing protein</fullName>
    </recommendedName>
</protein>
<evidence type="ECO:0000256" key="5">
    <source>
        <dbReference type="ARBA" id="ARBA00023242"/>
    </source>
</evidence>
<evidence type="ECO:0000313" key="9">
    <source>
        <dbReference type="Proteomes" id="UP000242770"/>
    </source>
</evidence>
<feature type="compositionally biased region" description="Low complexity" evidence="6">
    <location>
        <begin position="522"/>
        <end position="532"/>
    </location>
</feature>
<dbReference type="Pfam" id="PF00010">
    <property type="entry name" value="HLH"/>
    <property type="match status" value="1"/>
</dbReference>
<dbReference type="STRING" id="49012.A0A0F7RYS9"/>
<feature type="region of interest" description="Disordered" evidence="6">
    <location>
        <begin position="163"/>
        <end position="182"/>
    </location>
</feature>
<feature type="compositionally biased region" description="Low complexity" evidence="6">
    <location>
        <begin position="318"/>
        <end position="333"/>
    </location>
</feature>
<reference evidence="9" key="1">
    <citation type="submission" date="2014-06" db="EMBL/GenBank/DDBJ databases">
        <authorList>
            <person name="Berkman P.J."/>
        </authorList>
    </citation>
    <scope>NUCLEOTIDE SEQUENCE [LARGE SCALE GENOMIC DNA]</scope>
</reference>
<feature type="domain" description="BHLH" evidence="7">
    <location>
        <begin position="603"/>
        <end position="693"/>
    </location>
</feature>
<dbReference type="AlphaFoldDB" id="A0A0F7RYS9"/>
<dbReference type="PROSITE" id="PS50888">
    <property type="entry name" value="BHLH"/>
    <property type="match status" value="1"/>
</dbReference>
<dbReference type="GO" id="GO:0046983">
    <property type="term" value="F:protein dimerization activity"/>
    <property type="evidence" value="ECO:0007669"/>
    <property type="project" value="InterPro"/>
</dbReference>
<name>A0A0F7RYS9_9BASI</name>
<feature type="compositionally biased region" description="Polar residues" evidence="6">
    <location>
        <begin position="448"/>
        <end position="461"/>
    </location>
</feature>
<keyword evidence="2" id="KW-0805">Transcription regulation</keyword>
<feature type="compositionally biased region" description="Polar residues" evidence="6">
    <location>
        <begin position="168"/>
        <end position="182"/>
    </location>
</feature>
<keyword evidence="9" id="KW-1185">Reference proteome</keyword>
<dbReference type="GO" id="GO:0000981">
    <property type="term" value="F:DNA-binding transcription factor activity, RNA polymerase II-specific"/>
    <property type="evidence" value="ECO:0007669"/>
    <property type="project" value="TreeGrafter"/>
</dbReference>
<keyword evidence="3" id="KW-0238">DNA-binding</keyword>
<dbReference type="SUPFAM" id="SSF47459">
    <property type="entry name" value="HLH, helix-loop-helix DNA-binding domain"/>
    <property type="match status" value="1"/>
</dbReference>
<dbReference type="Gene3D" id="4.10.280.10">
    <property type="entry name" value="Helix-loop-helix DNA-binding domain"/>
    <property type="match status" value="1"/>
</dbReference>
<feature type="compositionally biased region" description="Polar residues" evidence="6">
    <location>
        <begin position="53"/>
        <end position="96"/>
    </location>
</feature>
<keyword evidence="4" id="KW-0804">Transcription</keyword>
<feature type="compositionally biased region" description="Low complexity" evidence="6">
    <location>
        <begin position="8"/>
        <end position="21"/>
    </location>
</feature>
<feature type="compositionally biased region" description="Low complexity" evidence="6">
    <location>
        <begin position="399"/>
        <end position="415"/>
    </location>
</feature>
<feature type="region of interest" description="Disordered" evidence="6">
    <location>
        <begin position="318"/>
        <end position="340"/>
    </location>
</feature>
<feature type="compositionally biased region" description="Polar residues" evidence="6">
    <location>
        <begin position="493"/>
        <end position="510"/>
    </location>
</feature>
<accession>A0A0F7RYS9</accession>
<keyword evidence="5" id="KW-0539">Nucleus</keyword>
<dbReference type="Proteomes" id="UP000242770">
    <property type="component" value="Unassembled WGS sequence"/>
</dbReference>
<evidence type="ECO:0000259" key="7">
    <source>
        <dbReference type="PROSITE" id="PS50888"/>
    </source>
</evidence>
<dbReference type="PANTHER" id="PTHR15741:SF38">
    <property type="entry name" value="BHLH DOMAIN-CONTAINING PROTEIN"/>
    <property type="match status" value="1"/>
</dbReference>
<dbReference type="GO" id="GO:0000978">
    <property type="term" value="F:RNA polymerase II cis-regulatory region sequence-specific DNA binding"/>
    <property type="evidence" value="ECO:0007669"/>
    <property type="project" value="TreeGrafter"/>
</dbReference>
<sequence length="766" mass="80234">MQNSPVLSNNPFPSSSTPNSFMDTFDFGNPDFSTANSGLEDLSIFPSTDPAVSASSQQHNPQSEAGSAPVSHQPSPSAATLSHTGASSDANAPLHSASNSHTAGVYLNSSSHASSPLAFSRNRFDIKSSASPQAASSDHGHNRPPPSAAPSDINFANFADQSRAAPPMQQSHSQNNEQQLSQMPQFSISDLQRMLLERERTERAAGDQSNVLAQYGLITPMGSGPFNSSACPPGQANFMSPLTIQPNSHPGSVGIEHRPGQDYLGNYTPLESPAVTPASVFSTGSTGIVMSELFSPLTSPALGPQPPSLGEMMLPPAQLHQAQHHQPSSQQAAMHGSPAVSAVSNFTPTASPLALIAKGSSKIRKNRSTTAEARANKVRPSPLIKPVAGSSTKKKKDAASLASPSTATPLVNGNGHANGGSSGPGSRRASITAAPESGSATHSRHQSADVQHSEGTSSTPSPIDLSGGGAMPPPSGPTNKILTPSSIMGIRSSPGSAADQRQASSPNNRGSAMKGKARDDLQQQQQQLMMQQTSMGMPAQPAPGGHHVYPNIAPFPSAAQPTAPKVTFNLPPQMSGMPIQPGGLSQADCDAWMSYKSAGGLESRRTSHKAAEQKRRDSLKFCFDELRGLLPAITLDEDAPNGSLLGADGAEEDREAEHFEPGDVGDPEMARSANKAISKVALLRHSNEYLVRMKKRLERRDQALVVCRKQVHELRQKLGLPPSDDPSVTGRGAPLGWTDESMVFELADGQAEADSPGGKTEMDQTA</sequence>
<evidence type="ECO:0000256" key="6">
    <source>
        <dbReference type="SAM" id="MobiDB-lite"/>
    </source>
</evidence>
<dbReference type="InterPro" id="IPR052207">
    <property type="entry name" value="Max-like/E-box_TFs"/>
</dbReference>
<dbReference type="PANTHER" id="PTHR15741">
    <property type="entry name" value="BASIC HELIX-LOOP-HELIX ZIP TRANSCRIPTION FACTOR"/>
    <property type="match status" value="1"/>
</dbReference>
<evidence type="ECO:0000256" key="1">
    <source>
        <dbReference type="ARBA" id="ARBA00004123"/>
    </source>
</evidence>
<evidence type="ECO:0000256" key="4">
    <source>
        <dbReference type="ARBA" id="ARBA00023163"/>
    </source>
</evidence>
<gene>
    <name evidence="8" type="primary">SSCI71730.1</name>
</gene>
<dbReference type="InterPro" id="IPR011598">
    <property type="entry name" value="bHLH_dom"/>
</dbReference>
<feature type="region of interest" description="Disordered" evidence="6">
    <location>
        <begin position="128"/>
        <end position="153"/>
    </location>
</feature>
<evidence type="ECO:0000256" key="3">
    <source>
        <dbReference type="ARBA" id="ARBA00023125"/>
    </source>
</evidence>
<feature type="region of interest" description="Disordered" evidence="6">
    <location>
        <begin position="1"/>
        <end position="96"/>
    </location>
</feature>
<feature type="region of interest" description="Disordered" evidence="6">
    <location>
        <begin position="361"/>
        <end position="542"/>
    </location>
</feature>
<organism evidence="8 9">
    <name type="scientific">Sporisorium scitamineum</name>
    <dbReference type="NCBI Taxonomy" id="49012"/>
    <lineage>
        <taxon>Eukaryota</taxon>
        <taxon>Fungi</taxon>
        <taxon>Dikarya</taxon>
        <taxon>Basidiomycota</taxon>
        <taxon>Ustilaginomycotina</taxon>
        <taxon>Ustilaginomycetes</taxon>
        <taxon>Ustilaginales</taxon>
        <taxon>Ustilaginaceae</taxon>
        <taxon>Sporisorium</taxon>
    </lineage>
</organism>
<dbReference type="SMART" id="SM00353">
    <property type="entry name" value="HLH"/>
    <property type="match status" value="1"/>
</dbReference>
<dbReference type="GO" id="GO:0005634">
    <property type="term" value="C:nucleus"/>
    <property type="evidence" value="ECO:0007669"/>
    <property type="project" value="UniProtKB-SubCell"/>
</dbReference>
<dbReference type="InterPro" id="IPR036638">
    <property type="entry name" value="HLH_DNA-bd_sf"/>
</dbReference>
<evidence type="ECO:0000256" key="2">
    <source>
        <dbReference type="ARBA" id="ARBA00023015"/>
    </source>
</evidence>
<dbReference type="EMBL" id="CCFA01004313">
    <property type="protein sequence ID" value="CDS01665.1"/>
    <property type="molecule type" value="Genomic_DNA"/>
</dbReference>
<proteinExistence type="predicted"/>
<comment type="subcellular location">
    <subcellularLocation>
        <location evidence="1">Nucleus</location>
    </subcellularLocation>
</comment>